<dbReference type="Gene3D" id="3.30.559.10">
    <property type="entry name" value="Chloramphenicol acetyltransferase-like domain"/>
    <property type="match status" value="2"/>
</dbReference>
<dbReference type="SUPFAM" id="SSF52777">
    <property type="entry name" value="CoA-dependent acyltransferases"/>
    <property type="match status" value="1"/>
</dbReference>
<organism evidence="3 4">
    <name type="scientific">Prunus mume</name>
    <name type="common">Japanese apricot</name>
    <name type="synonym">Armeniaca mume</name>
    <dbReference type="NCBI Taxonomy" id="102107"/>
    <lineage>
        <taxon>Eukaryota</taxon>
        <taxon>Viridiplantae</taxon>
        <taxon>Streptophyta</taxon>
        <taxon>Embryophyta</taxon>
        <taxon>Tracheophyta</taxon>
        <taxon>Spermatophyta</taxon>
        <taxon>Magnoliopsida</taxon>
        <taxon>eudicotyledons</taxon>
        <taxon>Gunneridae</taxon>
        <taxon>Pentapetalae</taxon>
        <taxon>rosids</taxon>
        <taxon>fabids</taxon>
        <taxon>Rosales</taxon>
        <taxon>Rosaceae</taxon>
        <taxon>Amygdaloideae</taxon>
        <taxon>Amygdaleae</taxon>
        <taxon>Prunus</taxon>
    </lineage>
</organism>
<dbReference type="Proteomes" id="UP000694861">
    <property type="component" value="Linkage group LG4"/>
</dbReference>
<sequence length="470" mass="51777">MAPMLKFTVQVSKPELIRPEKPTPREFKYSSNIDDQKGLKNHIPFVRFYPPSTASSHTHDQEPVGLIKQALARALVYYYPMAGRLRHADKGKLVVDCCGEGVIFREGNADIKLAQLREADGGLKPPFPQWESLLVDDLWGSVLITDSPLLRMQVIRLACGGFVLAYTLNHCICDAYGACILIKAISEFCLNPTQVAPSLLPAWGRQALHPRSPPTISYPHHECDVTSSSPHDPEDPTAAYTETDFKSLAQTSVFLSQADISSLKNQTYSQKSPAFHAIAGCLWRARTRTLMSPQSTTRLLFPIDTRFRSTPSLPEGYYGSAVVFACAIANTGELVDSPLHCASNLISQVKKVVTENEYRASMLDFIEMNRRRELVADGGFAVSDMSKLRFVDLDFGWGKGVYGGPGRAGTGLVPGMVTSVIGHKNEEGVEGVLALVSLPAEYVGKFRKEVRKEIDCGNILMPNIFLHCRG</sequence>
<dbReference type="PANTHER" id="PTHR31147">
    <property type="entry name" value="ACYL TRANSFERASE 4"/>
    <property type="match status" value="1"/>
</dbReference>
<evidence type="ECO:0000313" key="3">
    <source>
        <dbReference type="Proteomes" id="UP000694861"/>
    </source>
</evidence>
<proteinExistence type="inferred from homology"/>
<evidence type="ECO:0000256" key="2">
    <source>
        <dbReference type="ARBA" id="ARBA00022679"/>
    </source>
</evidence>
<dbReference type="Pfam" id="PF02458">
    <property type="entry name" value="Transferase"/>
    <property type="match status" value="1"/>
</dbReference>
<name>A0ABM1LNG8_PRUMU</name>
<evidence type="ECO:0000313" key="4">
    <source>
        <dbReference type="RefSeq" id="XP_016648945.1"/>
    </source>
</evidence>
<dbReference type="InterPro" id="IPR050898">
    <property type="entry name" value="Plant_acyltransferase"/>
</dbReference>
<dbReference type="PANTHER" id="PTHR31147:SF66">
    <property type="entry name" value="OS05G0315700 PROTEIN"/>
    <property type="match status" value="1"/>
</dbReference>
<evidence type="ECO:0000256" key="1">
    <source>
        <dbReference type="ARBA" id="ARBA00009861"/>
    </source>
</evidence>
<dbReference type="GeneID" id="103328618"/>
<gene>
    <name evidence="4" type="primary">LOC103328618</name>
</gene>
<reference evidence="3" key="1">
    <citation type="journal article" date="2012" name="Nat. Commun.">
        <title>The genome of Prunus mume.</title>
        <authorList>
            <person name="Zhang Q."/>
            <person name="Chen W."/>
            <person name="Sun L."/>
            <person name="Zhao F."/>
            <person name="Huang B."/>
            <person name="Yang W."/>
            <person name="Tao Y."/>
            <person name="Wang J."/>
            <person name="Yuan Z."/>
            <person name="Fan G."/>
            <person name="Xing Z."/>
            <person name="Han C."/>
            <person name="Pan H."/>
            <person name="Zhong X."/>
            <person name="Shi W."/>
            <person name="Liang X."/>
            <person name="Du D."/>
            <person name="Sun F."/>
            <person name="Xu Z."/>
            <person name="Hao R."/>
            <person name="Lv T."/>
            <person name="Lv Y."/>
            <person name="Zheng Z."/>
            <person name="Sun M."/>
            <person name="Luo L."/>
            <person name="Cai M."/>
            <person name="Gao Y."/>
            <person name="Wang J."/>
            <person name="Yin Y."/>
            <person name="Xu X."/>
            <person name="Cheng T."/>
            <person name="Wang J."/>
        </authorList>
    </citation>
    <scope>NUCLEOTIDE SEQUENCE [LARGE SCALE GENOMIC DNA]</scope>
</reference>
<comment type="similarity">
    <text evidence="1">Belongs to the plant acyltransferase family.</text>
</comment>
<reference evidence="4" key="2">
    <citation type="submission" date="2025-08" db="UniProtKB">
        <authorList>
            <consortium name="RefSeq"/>
        </authorList>
    </citation>
    <scope>IDENTIFICATION</scope>
</reference>
<keyword evidence="3" id="KW-1185">Reference proteome</keyword>
<accession>A0ABM1LNG8</accession>
<dbReference type="InterPro" id="IPR023213">
    <property type="entry name" value="CAT-like_dom_sf"/>
</dbReference>
<protein>
    <submittedName>
        <fullName evidence="4">Benzyl alcohol O-benzoyltransferase</fullName>
    </submittedName>
</protein>
<dbReference type="RefSeq" id="XP_016648945.1">
    <property type="nucleotide sequence ID" value="XM_016793459.1"/>
</dbReference>
<keyword evidence="2" id="KW-0808">Transferase</keyword>